<name>A0A1V6NP60_9EURO</name>
<evidence type="ECO:0000256" key="6">
    <source>
        <dbReference type="ARBA" id="ARBA00022918"/>
    </source>
</evidence>
<dbReference type="PANTHER" id="PTHR37984">
    <property type="entry name" value="PROTEIN CBG26694"/>
    <property type="match status" value="1"/>
</dbReference>
<dbReference type="AlphaFoldDB" id="A0A1V6NP60"/>
<gene>
    <name evidence="10" type="ORF">PENANT_c346G09629</name>
</gene>
<dbReference type="GO" id="GO:0004519">
    <property type="term" value="F:endonuclease activity"/>
    <property type="evidence" value="ECO:0007669"/>
    <property type="project" value="UniProtKB-KW"/>
</dbReference>
<keyword evidence="2" id="KW-0548">Nucleotidyltransferase</keyword>
<evidence type="ECO:0000256" key="1">
    <source>
        <dbReference type="ARBA" id="ARBA00022679"/>
    </source>
</evidence>
<feature type="compositionally biased region" description="Basic and acidic residues" evidence="7">
    <location>
        <begin position="85"/>
        <end position="97"/>
    </location>
</feature>
<evidence type="ECO:0000256" key="2">
    <source>
        <dbReference type="ARBA" id="ARBA00022695"/>
    </source>
</evidence>
<dbReference type="InterPro" id="IPR050951">
    <property type="entry name" value="Retrovirus_Pol_polyprotein"/>
</dbReference>
<dbReference type="InterPro" id="IPR043502">
    <property type="entry name" value="DNA/RNA_pol_sf"/>
</dbReference>
<feature type="domain" description="Reverse transcriptase RNase H-like" evidence="8">
    <location>
        <begin position="3"/>
        <end position="68"/>
    </location>
</feature>
<keyword evidence="3" id="KW-0540">Nuclease</keyword>
<evidence type="ECO:0000313" key="10">
    <source>
        <dbReference type="EMBL" id="OQD66312.1"/>
    </source>
</evidence>
<dbReference type="Proteomes" id="UP000191672">
    <property type="component" value="Unassembled WGS sequence"/>
</dbReference>
<reference evidence="11" key="1">
    <citation type="journal article" date="2017" name="Nat. Microbiol.">
        <title>Global analysis of biosynthetic gene clusters reveals vast potential of secondary metabolite production in Penicillium species.</title>
        <authorList>
            <person name="Nielsen J.C."/>
            <person name="Grijseels S."/>
            <person name="Prigent S."/>
            <person name="Ji B."/>
            <person name="Dainat J."/>
            <person name="Nielsen K.F."/>
            <person name="Frisvad J.C."/>
            <person name="Workman M."/>
            <person name="Nielsen J."/>
        </authorList>
    </citation>
    <scope>NUCLEOTIDE SEQUENCE [LARGE SCALE GENOMIC DNA]</scope>
    <source>
        <strain evidence="11">IBT 31811</strain>
    </source>
</reference>
<keyword evidence="6" id="KW-0695">RNA-directed DNA polymerase</keyword>
<sequence>MIGPETRYETHDSELLAIVESFRQWRHYLEGSKFPVRVLTDHANLRYFMTTKVLSGRQARWSEYLAAFDFVIEYRSGKKNPADMPSRRPDYAPKEGETADNSMLPTLQRKIRQSYGAADPNEIPLISRIMVSGIDGLLLPRLRRVTTHEGPSRTGPVLRVGRLSAEDLQKREQAQYGQEDQIDSSSRMPRLLAAKATDGMGAYPDLLRPSLIELIKYAQALDPVSVDKLSKMEGRAHEDGPVGLAGTAWTKTNDGLLRHGHRVYVPNDPALRQEIMKVHHDDPQGGHYREKRTQEAIGQRFYWHDMKSFVRAYVQECVAC</sequence>
<dbReference type="CDD" id="cd09274">
    <property type="entry name" value="RNase_HI_RT_Ty3"/>
    <property type="match status" value="1"/>
</dbReference>
<keyword evidence="1" id="KW-0808">Transferase</keyword>
<dbReference type="Pfam" id="PF17921">
    <property type="entry name" value="Integrase_H2C2"/>
    <property type="match status" value="1"/>
</dbReference>
<comment type="caution">
    <text evidence="10">The sequence shown here is derived from an EMBL/GenBank/DDBJ whole genome shotgun (WGS) entry which is preliminary data.</text>
</comment>
<accession>A0A1V6NP60</accession>
<organism evidence="10 11">
    <name type="scientific">Penicillium antarcticum</name>
    <dbReference type="NCBI Taxonomy" id="416450"/>
    <lineage>
        <taxon>Eukaryota</taxon>
        <taxon>Fungi</taxon>
        <taxon>Dikarya</taxon>
        <taxon>Ascomycota</taxon>
        <taxon>Pezizomycotina</taxon>
        <taxon>Eurotiomycetes</taxon>
        <taxon>Eurotiomycetidae</taxon>
        <taxon>Eurotiales</taxon>
        <taxon>Aspergillaceae</taxon>
        <taxon>Penicillium</taxon>
    </lineage>
</organism>
<evidence type="ECO:0000256" key="7">
    <source>
        <dbReference type="SAM" id="MobiDB-lite"/>
    </source>
</evidence>
<keyword evidence="4" id="KW-0255">Endonuclease</keyword>
<dbReference type="Gene3D" id="1.10.340.70">
    <property type="match status" value="1"/>
</dbReference>
<feature type="domain" description="Integrase zinc-binding" evidence="9">
    <location>
        <begin position="268"/>
        <end position="320"/>
    </location>
</feature>
<dbReference type="SUPFAM" id="SSF56672">
    <property type="entry name" value="DNA/RNA polymerases"/>
    <property type="match status" value="1"/>
</dbReference>
<dbReference type="STRING" id="416450.A0A1V6NP60"/>
<protein>
    <recommendedName>
        <fullName evidence="12">Integrase zinc-binding domain-containing protein</fullName>
    </recommendedName>
</protein>
<evidence type="ECO:0000259" key="8">
    <source>
        <dbReference type="Pfam" id="PF17917"/>
    </source>
</evidence>
<dbReference type="PANTHER" id="PTHR37984:SF5">
    <property type="entry name" value="PROTEIN NYNRIN-LIKE"/>
    <property type="match status" value="1"/>
</dbReference>
<evidence type="ECO:0000313" key="11">
    <source>
        <dbReference type="Proteomes" id="UP000191672"/>
    </source>
</evidence>
<evidence type="ECO:0008006" key="12">
    <source>
        <dbReference type="Google" id="ProtNLM"/>
    </source>
</evidence>
<dbReference type="EMBL" id="MDYN01000346">
    <property type="protein sequence ID" value="OQD66312.1"/>
    <property type="molecule type" value="Genomic_DNA"/>
</dbReference>
<feature type="non-terminal residue" evidence="10">
    <location>
        <position position="320"/>
    </location>
</feature>
<dbReference type="Pfam" id="PF17917">
    <property type="entry name" value="RT_RNaseH"/>
    <property type="match status" value="1"/>
</dbReference>
<proteinExistence type="predicted"/>
<dbReference type="InterPro" id="IPR041588">
    <property type="entry name" value="Integrase_H2C2"/>
</dbReference>
<evidence type="ECO:0000256" key="4">
    <source>
        <dbReference type="ARBA" id="ARBA00022759"/>
    </source>
</evidence>
<evidence type="ECO:0000256" key="5">
    <source>
        <dbReference type="ARBA" id="ARBA00022801"/>
    </source>
</evidence>
<dbReference type="GO" id="GO:0016787">
    <property type="term" value="F:hydrolase activity"/>
    <property type="evidence" value="ECO:0007669"/>
    <property type="project" value="UniProtKB-KW"/>
</dbReference>
<dbReference type="GO" id="GO:0003964">
    <property type="term" value="F:RNA-directed DNA polymerase activity"/>
    <property type="evidence" value="ECO:0007669"/>
    <property type="project" value="UniProtKB-KW"/>
</dbReference>
<feature type="region of interest" description="Disordered" evidence="7">
    <location>
        <begin position="79"/>
        <end position="100"/>
    </location>
</feature>
<evidence type="ECO:0000256" key="3">
    <source>
        <dbReference type="ARBA" id="ARBA00022722"/>
    </source>
</evidence>
<keyword evidence="11" id="KW-1185">Reference proteome</keyword>
<dbReference type="InterPro" id="IPR041373">
    <property type="entry name" value="RT_RNaseH"/>
</dbReference>
<keyword evidence="5" id="KW-0378">Hydrolase</keyword>
<evidence type="ECO:0000259" key="9">
    <source>
        <dbReference type="Pfam" id="PF17921"/>
    </source>
</evidence>